<sequence>MRNKKIRNIVLCLAIVVVAAVLIRASGLDNLQGVAAPKCEGNGTCGMKYFKKLLDEKPGSF</sequence>
<dbReference type="Proteomes" id="UP001065549">
    <property type="component" value="Unassembled WGS sequence"/>
</dbReference>
<dbReference type="AlphaFoldDB" id="A0A9J6QX43"/>
<proteinExistence type="predicted"/>
<keyword evidence="2" id="KW-1185">Reference proteome</keyword>
<dbReference type="RefSeq" id="WP_148394807.1">
    <property type="nucleotide sequence ID" value="NZ_JAJAGH010000003.1"/>
</dbReference>
<protein>
    <submittedName>
        <fullName evidence="1">Uncharacterized protein</fullName>
    </submittedName>
</protein>
<gene>
    <name evidence="1" type="ORF">OBO34_17080</name>
</gene>
<evidence type="ECO:0000313" key="2">
    <source>
        <dbReference type="Proteomes" id="UP001065549"/>
    </source>
</evidence>
<organism evidence="1 2">
    <name type="scientific">Hominibacterium faecale</name>
    <dbReference type="NCBI Taxonomy" id="2839743"/>
    <lineage>
        <taxon>Bacteria</taxon>
        <taxon>Bacillati</taxon>
        <taxon>Bacillota</taxon>
        <taxon>Clostridia</taxon>
        <taxon>Peptostreptococcales</taxon>
        <taxon>Anaerovoracaceae</taxon>
        <taxon>Hominibacterium</taxon>
    </lineage>
</organism>
<dbReference type="EMBL" id="JAOSHN010000007">
    <property type="protein sequence ID" value="MCU7380057.1"/>
    <property type="molecule type" value="Genomic_DNA"/>
</dbReference>
<comment type="caution">
    <text evidence="1">The sequence shown here is derived from an EMBL/GenBank/DDBJ whole genome shotgun (WGS) entry which is preliminary data.</text>
</comment>
<reference evidence="1" key="1">
    <citation type="submission" date="2022-09" db="EMBL/GenBank/DDBJ databases">
        <title>Culturomic study of gut microbiota in children with autism spectrum disorder.</title>
        <authorList>
            <person name="Efimov B.A."/>
            <person name="Chaplin A.V."/>
            <person name="Sokolova S.R."/>
            <person name="Pikina A.P."/>
            <person name="Korzhanova M."/>
            <person name="Belova V."/>
            <person name="Korostin D."/>
        </authorList>
    </citation>
    <scope>NUCLEOTIDE SEQUENCE</scope>
    <source>
        <strain evidence="1">ASD5510</strain>
    </source>
</reference>
<accession>A0A9J6QX43</accession>
<name>A0A9J6QX43_9FIRM</name>
<evidence type="ECO:0000313" key="1">
    <source>
        <dbReference type="EMBL" id="MCU7380057.1"/>
    </source>
</evidence>